<dbReference type="EMBL" id="PVUB01000005">
    <property type="protein sequence ID" value="PRZ23434.1"/>
    <property type="molecule type" value="Genomic_DNA"/>
</dbReference>
<protein>
    <submittedName>
        <fullName evidence="2">Uncharacterized conserved protein</fullName>
    </submittedName>
</protein>
<keyword evidence="4" id="KW-1185">Reference proteome</keyword>
<reference evidence="2" key="1">
    <citation type="submission" date="2016-11" db="EMBL/GenBank/DDBJ databases">
        <authorList>
            <person name="Jaros S."/>
            <person name="Januszkiewicz K."/>
            <person name="Wedrychowicz H."/>
        </authorList>
    </citation>
    <scope>NUCLEOTIDE SEQUENCE [LARGE SCALE GENOMIC DNA]</scope>
    <source>
        <strain evidence="2">DSM 19729</strain>
    </source>
</reference>
<dbReference type="OrthoDB" id="9802752at2"/>
<dbReference type="Pfam" id="PF13310">
    <property type="entry name" value="Virulence_RhuM"/>
    <property type="match status" value="1"/>
</dbReference>
<evidence type="ECO:0000313" key="1">
    <source>
        <dbReference type="EMBL" id="PRZ23434.1"/>
    </source>
</evidence>
<accession>A0A1M5NXU3</accession>
<reference evidence="3" key="2">
    <citation type="submission" date="2016-11" db="EMBL/GenBank/DDBJ databases">
        <authorList>
            <person name="Varghese N."/>
            <person name="Submissions S."/>
        </authorList>
    </citation>
    <scope>NUCLEOTIDE SEQUENCE [LARGE SCALE GENOMIC DNA]</scope>
    <source>
        <strain evidence="3">DSM 19729</strain>
    </source>
</reference>
<sequence length="335" mass="38974">MKEEQNIIIYKTPDGKTAVSLYAKDGSVWMNQNQLATLFDTSKQNISLHIINILEESELSTDSVVKDYLTTASDGKNYNVTFYSLDMILAIGFRVRSKRGTQFRQWANRNLKEYMIKGFVMDDERLKNPDGRPDYFDELLARIRDIRASEKRFYQKVRDLFALSNDYDKTDKATQMFFAETQNKLLYAITEKTAAEIIVGRANTDEPNMALTAWKGSIVRKQDIFTAKNYLTEDEIDSLNRFVVVFLETAELRAKNRQDITMDFWRENVDRIIEFNDKKLLSGKGSISNAQMEKMIVKAYQTFDAKRKLEDAKQADADDLQELKSLEEELKTRKR</sequence>
<dbReference type="STRING" id="280093.SAMN05443373_105156"/>
<proteinExistence type="predicted"/>
<dbReference type="PANTHER" id="PTHR35810">
    <property type="entry name" value="CYTOPLASMIC PROTEIN-RELATED"/>
    <property type="match status" value="1"/>
</dbReference>
<dbReference type="RefSeq" id="WP_072943177.1">
    <property type="nucleotide sequence ID" value="NZ_FQWO01000005.1"/>
</dbReference>
<evidence type="ECO:0000313" key="4">
    <source>
        <dbReference type="Proteomes" id="UP000237771"/>
    </source>
</evidence>
<dbReference type="Proteomes" id="UP000237771">
    <property type="component" value="Unassembled WGS sequence"/>
</dbReference>
<dbReference type="InterPro" id="IPR011204">
    <property type="entry name" value="Virulence_RhuM-like"/>
</dbReference>
<dbReference type="AlphaFoldDB" id="A0A1M5NXU3"/>
<evidence type="ECO:0000313" key="2">
    <source>
        <dbReference type="EMBL" id="SHG94275.1"/>
    </source>
</evidence>
<dbReference type="PIRSF" id="PIRSF015268">
    <property type="entry name" value="Virulence_RhuM"/>
    <property type="match status" value="1"/>
</dbReference>
<name>A0A1M5NXU3_9FLAO</name>
<reference evidence="1 4" key="3">
    <citation type="submission" date="2018-03" db="EMBL/GenBank/DDBJ databases">
        <title>Genomic Encyclopedia of Archaeal and Bacterial Type Strains, Phase II (KMG-II): from individual species to whole genera.</title>
        <authorList>
            <person name="Goeker M."/>
        </authorList>
    </citation>
    <scope>NUCLEOTIDE SEQUENCE [LARGE SCALE GENOMIC DNA]</scope>
    <source>
        <strain evidence="1 4">DSM 17797</strain>
    </source>
</reference>
<organism evidence="2 3">
    <name type="scientific">Flavobacterium granuli</name>
    <dbReference type="NCBI Taxonomy" id="280093"/>
    <lineage>
        <taxon>Bacteria</taxon>
        <taxon>Pseudomonadati</taxon>
        <taxon>Bacteroidota</taxon>
        <taxon>Flavobacteriia</taxon>
        <taxon>Flavobacteriales</taxon>
        <taxon>Flavobacteriaceae</taxon>
        <taxon>Flavobacterium</taxon>
    </lineage>
</organism>
<dbReference type="Proteomes" id="UP000184384">
    <property type="component" value="Unassembled WGS sequence"/>
</dbReference>
<dbReference type="EMBL" id="FQWO01000005">
    <property type="protein sequence ID" value="SHG94275.1"/>
    <property type="molecule type" value="Genomic_DNA"/>
</dbReference>
<gene>
    <name evidence="1" type="ORF">BC624_105156</name>
    <name evidence="2" type="ORF">SAMN05443373_105156</name>
</gene>
<evidence type="ECO:0000313" key="3">
    <source>
        <dbReference type="Proteomes" id="UP000184384"/>
    </source>
</evidence>
<dbReference type="PANTHER" id="PTHR35810:SF1">
    <property type="entry name" value="CYTOPLASMIC PROTEIN"/>
    <property type="match status" value="1"/>
</dbReference>